<keyword evidence="2" id="KW-0119">Carbohydrate metabolism</keyword>
<comment type="caution">
    <text evidence="6">The sequence shown here is derived from an EMBL/GenBank/DDBJ whole genome shotgun (WGS) entry which is preliminary data.</text>
</comment>
<reference evidence="6 7" key="1">
    <citation type="journal article" date="2019" name="Int. J. Syst. Evol. Microbiol.">
        <title>The Global Catalogue of Microorganisms (GCM) 10K type strain sequencing project: providing services to taxonomists for standard genome sequencing and annotation.</title>
        <authorList>
            <consortium name="The Broad Institute Genomics Platform"/>
            <consortium name="The Broad Institute Genome Sequencing Center for Infectious Disease"/>
            <person name="Wu L."/>
            <person name="Ma J."/>
        </authorList>
    </citation>
    <scope>NUCLEOTIDE SEQUENCE [LARGE SCALE GENOMIC DNA]</scope>
    <source>
        <strain evidence="6 7">JCM 10425</strain>
    </source>
</reference>
<dbReference type="RefSeq" id="WP_344650083.1">
    <property type="nucleotide sequence ID" value="NZ_BAAAGX010000014.1"/>
</dbReference>
<keyword evidence="1" id="KW-0456">Lyase</keyword>
<evidence type="ECO:0000256" key="1">
    <source>
        <dbReference type="ARBA" id="ARBA00023239"/>
    </source>
</evidence>
<dbReference type="EMBL" id="BAAAGX010000014">
    <property type="protein sequence ID" value="GAA0248415.1"/>
    <property type="molecule type" value="Genomic_DNA"/>
</dbReference>
<keyword evidence="7" id="KW-1185">Reference proteome</keyword>
<name>A0ABN0UF05_9ACTN</name>
<proteinExistence type="inferred from homology"/>
<evidence type="ECO:0000313" key="7">
    <source>
        <dbReference type="Proteomes" id="UP001500967"/>
    </source>
</evidence>
<evidence type="ECO:0000256" key="3">
    <source>
        <dbReference type="ARBA" id="ARBA00046336"/>
    </source>
</evidence>
<dbReference type="Proteomes" id="UP001500967">
    <property type="component" value="Unassembled WGS sequence"/>
</dbReference>
<evidence type="ECO:0000256" key="4">
    <source>
        <dbReference type="ARBA" id="ARBA00047208"/>
    </source>
</evidence>
<accession>A0ABN0UF05</accession>
<protein>
    <recommendedName>
        <fullName evidence="4">C-deglycosylation enzyme beta subunit</fullName>
    </recommendedName>
</protein>
<dbReference type="InterPro" id="IPR045959">
    <property type="entry name" value="CGDB"/>
</dbReference>
<feature type="domain" description="C-glycoside deglycosidase beta subunit" evidence="5">
    <location>
        <begin position="17"/>
        <end position="105"/>
    </location>
</feature>
<gene>
    <name evidence="6" type="ORF">GCM10009539_37130</name>
</gene>
<dbReference type="Pfam" id="PF19906">
    <property type="entry name" value="CGDB"/>
    <property type="match status" value="1"/>
</dbReference>
<evidence type="ECO:0000256" key="2">
    <source>
        <dbReference type="ARBA" id="ARBA00023277"/>
    </source>
</evidence>
<comment type="similarity">
    <text evidence="3">Belongs to the C-glycoside deglycosidase beta subunit family.</text>
</comment>
<organism evidence="6 7">
    <name type="scientific">Cryptosporangium japonicum</name>
    <dbReference type="NCBI Taxonomy" id="80872"/>
    <lineage>
        <taxon>Bacteria</taxon>
        <taxon>Bacillati</taxon>
        <taxon>Actinomycetota</taxon>
        <taxon>Actinomycetes</taxon>
        <taxon>Cryptosporangiales</taxon>
        <taxon>Cryptosporangiaceae</taxon>
        <taxon>Cryptosporangium</taxon>
    </lineage>
</organism>
<evidence type="ECO:0000313" key="6">
    <source>
        <dbReference type="EMBL" id="GAA0248415.1"/>
    </source>
</evidence>
<sequence length="127" mass="14087">MATDDTVLTDDSLTRRPDGLAIALKIPWYRSLWLSSVSGVTVAIDGKPATGLTAELNGRTYTIDELGEQSETLWFLQDRLVIRTPDDPGTDTVDVEVSVALRLPYMQIKPGLYVTNHATNRRVLEAR</sequence>
<evidence type="ECO:0000259" key="5">
    <source>
        <dbReference type="Pfam" id="PF19906"/>
    </source>
</evidence>